<keyword evidence="1 3" id="KW-0479">Metal-binding</keyword>
<evidence type="ECO:0000313" key="4">
    <source>
        <dbReference type="EMBL" id="SFE82318.1"/>
    </source>
</evidence>
<dbReference type="InterPro" id="IPR001130">
    <property type="entry name" value="TatD-like"/>
</dbReference>
<dbReference type="InterPro" id="IPR018228">
    <property type="entry name" value="DNase_TatD-rel_CS"/>
</dbReference>
<keyword evidence="2" id="KW-0378">Hydrolase</keyword>
<dbReference type="GO" id="GO:0046872">
    <property type="term" value="F:metal ion binding"/>
    <property type="evidence" value="ECO:0007669"/>
    <property type="project" value="UniProtKB-KW"/>
</dbReference>
<dbReference type="NCBIfam" id="TIGR00010">
    <property type="entry name" value="YchF/TatD family DNA exonuclease"/>
    <property type="match status" value="1"/>
</dbReference>
<feature type="binding site" evidence="3">
    <location>
        <position position="209"/>
    </location>
    <ligand>
        <name>a divalent metal cation</name>
        <dbReference type="ChEBI" id="CHEBI:60240"/>
        <label>1</label>
    </ligand>
</feature>
<protein>
    <submittedName>
        <fullName evidence="4">TatD DNase family protein</fullName>
    </submittedName>
</protein>
<dbReference type="RefSeq" id="WP_093914199.1">
    <property type="nucleotide sequence ID" value="NZ_FONL01000022.1"/>
</dbReference>
<organism evidence="4 5">
    <name type="scientific">Succiniclasticum ruminis DSM 9236</name>
    <dbReference type="NCBI Taxonomy" id="1123323"/>
    <lineage>
        <taxon>Bacteria</taxon>
        <taxon>Bacillati</taxon>
        <taxon>Bacillota</taxon>
        <taxon>Negativicutes</taxon>
        <taxon>Acidaminococcales</taxon>
        <taxon>Acidaminococcaceae</taxon>
        <taxon>Succiniclasticum</taxon>
    </lineage>
</organism>
<dbReference type="CDD" id="cd01310">
    <property type="entry name" value="TatD_DNAse"/>
    <property type="match status" value="1"/>
</dbReference>
<evidence type="ECO:0000256" key="2">
    <source>
        <dbReference type="ARBA" id="ARBA00022801"/>
    </source>
</evidence>
<reference evidence="4 5" key="1">
    <citation type="submission" date="2016-10" db="EMBL/GenBank/DDBJ databases">
        <authorList>
            <person name="de Groot N.N."/>
        </authorList>
    </citation>
    <scope>NUCLEOTIDE SEQUENCE [LARGE SCALE GENOMIC DNA]</scope>
    <source>
        <strain evidence="4 5">DSM 9236</strain>
    </source>
</reference>
<dbReference type="PANTHER" id="PTHR46124">
    <property type="entry name" value="D-AMINOACYL-TRNA DEACYLASE"/>
    <property type="match status" value="1"/>
</dbReference>
<accession>A0A1I2DPB7</accession>
<dbReference type="GO" id="GO:0005829">
    <property type="term" value="C:cytosol"/>
    <property type="evidence" value="ECO:0007669"/>
    <property type="project" value="TreeGrafter"/>
</dbReference>
<dbReference type="Proteomes" id="UP000198896">
    <property type="component" value="Unassembled WGS sequence"/>
</dbReference>
<dbReference type="PIRSF" id="PIRSF005902">
    <property type="entry name" value="DNase_TatD"/>
    <property type="match status" value="1"/>
</dbReference>
<evidence type="ECO:0000256" key="3">
    <source>
        <dbReference type="PIRSR" id="PIRSR005902-1"/>
    </source>
</evidence>
<dbReference type="InterPro" id="IPR032466">
    <property type="entry name" value="Metal_Hydrolase"/>
</dbReference>
<dbReference type="Gene3D" id="3.20.20.140">
    <property type="entry name" value="Metal-dependent hydrolases"/>
    <property type="match status" value="1"/>
</dbReference>
<sequence length="264" mass="30009">MSRLGIIDTHAHLDDNRFDSDRADVMARLANDMEAVITQGTTYESSVASVKTAEQYDFVYAAVGWHPEDLAGIKDESYIAGLEQLAREHAKVVAIGEIGLDYYWKENEPKEVQLLRLKQQCDLAYQLDLPVVIHNREAHGDCLNFFQNEVPKELKVVFHCYSGSLEMAKELWKRGYYLGFGGTSTYKNNKKVREVLAACPEELFVLETDCPYLAPEPFRGRRNDPSLTEYVGKNAALVRGTSFEHIAEQTTKNARTLFNKMFRA</sequence>
<dbReference type="GO" id="GO:0016788">
    <property type="term" value="F:hydrolase activity, acting on ester bonds"/>
    <property type="evidence" value="ECO:0007669"/>
    <property type="project" value="InterPro"/>
</dbReference>
<dbReference type="InterPro" id="IPR015991">
    <property type="entry name" value="TatD/YcfH-like"/>
</dbReference>
<gene>
    <name evidence="4" type="ORF">SAMN05216245_1227</name>
</gene>
<feature type="binding site" evidence="3">
    <location>
        <position position="10"/>
    </location>
    <ligand>
        <name>a divalent metal cation</name>
        <dbReference type="ChEBI" id="CHEBI:60240"/>
        <label>1</label>
    </ligand>
</feature>
<dbReference type="AlphaFoldDB" id="A0A1I2DPB7"/>
<dbReference type="PANTHER" id="PTHR46124:SF2">
    <property type="entry name" value="D-AMINOACYL-TRNA DEACYLASE"/>
    <property type="match status" value="1"/>
</dbReference>
<proteinExistence type="predicted"/>
<name>A0A1I2DPB7_9FIRM</name>
<feature type="binding site" evidence="3">
    <location>
        <position position="159"/>
    </location>
    <ligand>
        <name>a divalent metal cation</name>
        <dbReference type="ChEBI" id="CHEBI:60240"/>
        <label>2</label>
    </ligand>
</feature>
<feature type="binding site" evidence="3">
    <location>
        <position position="97"/>
    </location>
    <ligand>
        <name>a divalent metal cation</name>
        <dbReference type="ChEBI" id="CHEBI:60240"/>
        <label>1</label>
    </ligand>
</feature>
<dbReference type="EMBL" id="FONL01000022">
    <property type="protein sequence ID" value="SFE82318.1"/>
    <property type="molecule type" value="Genomic_DNA"/>
</dbReference>
<evidence type="ECO:0000256" key="1">
    <source>
        <dbReference type="ARBA" id="ARBA00022723"/>
    </source>
</evidence>
<dbReference type="FunFam" id="3.20.20.140:FF:000005">
    <property type="entry name" value="TatD family hydrolase"/>
    <property type="match status" value="1"/>
</dbReference>
<dbReference type="PROSITE" id="PS01137">
    <property type="entry name" value="TATD_1"/>
    <property type="match status" value="1"/>
</dbReference>
<keyword evidence="5" id="KW-1185">Reference proteome</keyword>
<dbReference type="GO" id="GO:0004536">
    <property type="term" value="F:DNA nuclease activity"/>
    <property type="evidence" value="ECO:0007669"/>
    <property type="project" value="InterPro"/>
</dbReference>
<dbReference type="STRING" id="1123323.SAMN05216245_1227"/>
<dbReference type="SUPFAM" id="SSF51556">
    <property type="entry name" value="Metallo-dependent hydrolases"/>
    <property type="match status" value="1"/>
</dbReference>
<evidence type="ECO:0000313" key="5">
    <source>
        <dbReference type="Proteomes" id="UP000198896"/>
    </source>
</evidence>
<dbReference type="OrthoDB" id="9810005at2"/>
<feature type="binding site" evidence="3">
    <location>
        <position position="134"/>
    </location>
    <ligand>
        <name>a divalent metal cation</name>
        <dbReference type="ChEBI" id="CHEBI:60240"/>
        <label>2</label>
    </ligand>
</feature>
<feature type="binding site" evidence="3">
    <location>
        <position position="12"/>
    </location>
    <ligand>
        <name>a divalent metal cation</name>
        <dbReference type="ChEBI" id="CHEBI:60240"/>
        <label>1</label>
    </ligand>
</feature>
<dbReference type="Pfam" id="PF01026">
    <property type="entry name" value="TatD_DNase"/>
    <property type="match status" value="1"/>
</dbReference>